<keyword evidence="2" id="KW-1185">Reference proteome</keyword>
<evidence type="ECO:0000313" key="1">
    <source>
        <dbReference type="EMBL" id="KAI4458162.1"/>
    </source>
</evidence>
<name>A0ACB9SV00_HOLOL</name>
<dbReference type="EMBL" id="CM043021">
    <property type="protein sequence ID" value="KAI4458162.1"/>
    <property type="molecule type" value="Genomic_DNA"/>
</dbReference>
<accession>A0ACB9SV00</accession>
<comment type="caution">
    <text evidence="1">The sequence shown here is derived from an EMBL/GenBank/DDBJ whole genome shotgun (WGS) entry which is preliminary data.</text>
</comment>
<reference evidence="1" key="1">
    <citation type="submission" date="2022-04" db="EMBL/GenBank/DDBJ databases">
        <title>Chromosome-scale genome assembly of Holotrichia oblita Faldermann.</title>
        <authorList>
            <person name="Rongchong L."/>
        </authorList>
    </citation>
    <scope>NUCLEOTIDE SEQUENCE</scope>
    <source>
        <strain evidence="1">81SQS9</strain>
    </source>
</reference>
<evidence type="ECO:0000313" key="2">
    <source>
        <dbReference type="Proteomes" id="UP001056778"/>
    </source>
</evidence>
<organism evidence="1 2">
    <name type="scientific">Holotrichia oblita</name>
    <name type="common">Chafer beetle</name>
    <dbReference type="NCBI Taxonomy" id="644536"/>
    <lineage>
        <taxon>Eukaryota</taxon>
        <taxon>Metazoa</taxon>
        <taxon>Ecdysozoa</taxon>
        <taxon>Arthropoda</taxon>
        <taxon>Hexapoda</taxon>
        <taxon>Insecta</taxon>
        <taxon>Pterygota</taxon>
        <taxon>Neoptera</taxon>
        <taxon>Endopterygota</taxon>
        <taxon>Coleoptera</taxon>
        <taxon>Polyphaga</taxon>
        <taxon>Scarabaeiformia</taxon>
        <taxon>Scarabaeidae</taxon>
        <taxon>Melolonthinae</taxon>
        <taxon>Holotrichia</taxon>
    </lineage>
</organism>
<dbReference type="Proteomes" id="UP001056778">
    <property type="component" value="Chromosome 7"/>
</dbReference>
<sequence length="641" mass="73871">MNINKLYLIGQNDTRDGPSERDIQELYNEDELPPYYVDGPGSAHVNMVSAVSLLSTYCNSFEGDAYTSYAPNWYTEKKPPYIRVIIEMPTVCPYLKPIKIFRADELRATIGKATNIGISSTKQWKPLQLDKHLINYEIDRSPVDEVDTDENVEVLNMEKILSLTYMLNKEVVANTLQEEYPWEKSEEPVDIERNLNVTLMDIQYYLNFIKEPVHPIQRQIMNSPMRQKPAITYDVDFVPERIKMLNIALNQKGPELADIYRALATAKCNDIVNLERLETLGDSFLKFIVTLFIYLKYPKYNEGRSTTLKGQMVSNKNLYYLAKNRRLGSYLKYFDLKPKEDWCPPGFCLPEPLRTKSVDTAALLTITIPETEQITGILSEETFLSNNILLILGAILMVKWLEIIPNSINMSELFSQPPPNPVLNPNATQSNIDFHLPTYQELEKNLGYTFKNRAYLLQALTHSSYTPNRITKCYQTLEFLGDAVLDFLITMYIYETGEHLNPGDLTDLRSALVNNITFACFAVRCSFHKYLLAINNKLQAYIDKFIKYQENKNFSVDDDVLILLNEDDFHIAEYVDVPKVLGDLFESLVGAVFLDSGMNLQVVWDVFYRIMWKEINLFRNNVPKNAIRMLHETPGAHPAFQ</sequence>
<proteinExistence type="predicted"/>
<gene>
    <name evidence="1" type="ORF">MML48_7g00014303</name>
</gene>
<protein>
    <submittedName>
        <fullName evidence="1">Dicer-related</fullName>
    </submittedName>
</protein>